<dbReference type="EMBL" id="JAIWYP010000009">
    <property type="protein sequence ID" value="KAH3774732.1"/>
    <property type="molecule type" value="Genomic_DNA"/>
</dbReference>
<reference evidence="1" key="2">
    <citation type="submission" date="2020-11" db="EMBL/GenBank/DDBJ databases">
        <authorList>
            <person name="McCartney M.A."/>
            <person name="Auch B."/>
            <person name="Kono T."/>
            <person name="Mallez S."/>
            <person name="Becker A."/>
            <person name="Gohl D.M."/>
            <person name="Silverstein K.A.T."/>
            <person name="Koren S."/>
            <person name="Bechman K.B."/>
            <person name="Herman A."/>
            <person name="Abrahante J.E."/>
            <person name="Garbe J."/>
        </authorList>
    </citation>
    <scope>NUCLEOTIDE SEQUENCE</scope>
    <source>
        <strain evidence="1">Duluth1</strain>
        <tissue evidence="1">Whole animal</tissue>
    </source>
</reference>
<sequence>MSSSYFLHDVVNDRLWSRSVLYSVGIATPETLAFCYKPKHSLVAVPANASSTSTKGTPVRILW</sequence>
<gene>
    <name evidence="1" type="ORF">DPMN_176123</name>
</gene>
<proteinExistence type="predicted"/>
<dbReference type="AlphaFoldDB" id="A0A9D4E6D1"/>
<reference evidence="1" key="1">
    <citation type="journal article" date="2019" name="bioRxiv">
        <title>The Genome of the Zebra Mussel, Dreissena polymorpha: A Resource for Invasive Species Research.</title>
        <authorList>
            <person name="McCartney M.A."/>
            <person name="Auch B."/>
            <person name="Kono T."/>
            <person name="Mallez S."/>
            <person name="Zhang Y."/>
            <person name="Obille A."/>
            <person name="Becker A."/>
            <person name="Abrahante J.E."/>
            <person name="Garbe J."/>
            <person name="Badalamenti J.P."/>
            <person name="Herman A."/>
            <person name="Mangelson H."/>
            <person name="Liachko I."/>
            <person name="Sullivan S."/>
            <person name="Sone E.D."/>
            <person name="Koren S."/>
            <person name="Silverstein K.A.T."/>
            <person name="Beckman K.B."/>
            <person name="Gohl D.M."/>
        </authorList>
    </citation>
    <scope>NUCLEOTIDE SEQUENCE</scope>
    <source>
        <strain evidence="1">Duluth1</strain>
        <tissue evidence="1">Whole animal</tissue>
    </source>
</reference>
<accession>A0A9D4E6D1</accession>
<keyword evidence="2" id="KW-1185">Reference proteome</keyword>
<organism evidence="1 2">
    <name type="scientific">Dreissena polymorpha</name>
    <name type="common">Zebra mussel</name>
    <name type="synonym">Mytilus polymorpha</name>
    <dbReference type="NCBI Taxonomy" id="45954"/>
    <lineage>
        <taxon>Eukaryota</taxon>
        <taxon>Metazoa</taxon>
        <taxon>Spiralia</taxon>
        <taxon>Lophotrochozoa</taxon>
        <taxon>Mollusca</taxon>
        <taxon>Bivalvia</taxon>
        <taxon>Autobranchia</taxon>
        <taxon>Heteroconchia</taxon>
        <taxon>Euheterodonta</taxon>
        <taxon>Imparidentia</taxon>
        <taxon>Neoheterodontei</taxon>
        <taxon>Myida</taxon>
        <taxon>Dreissenoidea</taxon>
        <taxon>Dreissenidae</taxon>
        <taxon>Dreissena</taxon>
    </lineage>
</organism>
<name>A0A9D4E6D1_DREPO</name>
<dbReference type="Proteomes" id="UP000828390">
    <property type="component" value="Unassembled WGS sequence"/>
</dbReference>
<comment type="caution">
    <text evidence="1">The sequence shown here is derived from an EMBL/GenBank/DDBJ whole genome shotgun (WGS) entry which is preliminary data.</text>
</comment>
<evidence type="ECO:0000313" key="1">
    <source>
        <dbReference type="EMBL" id="KAH3774732.1"/>
    </source>
</evidence>
<protein>
    <submittedName>
        <fullName evidence="1">Uncharacterized protein</fullName>
    </submittedName>
</protein>
<evidence type="ECO:0000313" key="2">
    <source>
        <dbReference type="Proteomes" id="UP000828390"/>
    </source>
</evidence>